<dbReference type="Proteomes" id="UP000078486">
    <property type="component" value="Unassembled WGS sequence"/>
</dbReference>
<accession>A0A178IP55</accession>
<name>A0A178IP55_9BACT</name>
<dbReference type="OrthoDB" id="1828825at2"/>
<gene>
    <name evidence="1" type="ORF">AW736_04960</name>
</gene>
<dbReference type="AlphaFoldDB" id="A0A178IP55"/>
<evidence type="ECO:0000313" key="1">
    <source>
        <dbReference type="EMBL" id="OAM91127.1"/>
    </source>
</evidence>
<comment type="caution">
    <text evidence="1">The sequence shown here is derived from an EMBL/GenBank/DDBJ whole genome shotgun (WGS) entry which is preliminary data.</text>
</comment>
<organism evidence="1 2">
    <name type="scientific">Termitidicoccus mucosus</name>
    <dbReference type="NCBI Taxonomy" id="1184151"/>
    <lineage>
        <taxon>Bacteria</taxon>
        <taxon>Pseudomonadati</taxon>
        <taxon>Verrucomicrobiota</taxon>
        <taxon>Opitutia</taxon>
        <taxon>Opitutales</taxon>
        <taxon>Opitutaceae</taxon>
        <taxon>Termitidicoccus</taxon>
    </lineage>
</organism>
<evidence type="ECO:0000313" key="2">
    <source>
        <dbReference type="Proteomes" id="UP000078486"/>
    </source>
</evidence>
<keyword evidence="2" id="KW-1185">Reference proteome</keyword>
<dbReference type="STRING" id="1184151.AW736_04960"/>
<sequence length="110" mass="11963">MPSSKANIEFWDCNYNQQNVAKVPGASDTAYGFGDSQSASVSPGYGCMQIHNTAEKQTVIAYNHWSAGKACDLGIGNQPEGRKNSLDWTFSRSGAKLQSARLLVFVQVEE</sequence>
<protein>
    <submittedName>
        <fullName evidence="1">Uncharacterized protein</fullName>
    </submittedName>
</protein>
<proteinExistence type="predicted"/>
<reference evidence="1 2" key="1">
    <citation type="submission" date="2016-01" db="EMBL/GenBank/DDBJ databases">
        <title>High potential of lignocellulose degradation of a new Verrucomicrobia species.</title>
        <authorList>
            <person name="Wang Y."/>
            <person name="Shi Y."/>
            <person name="Qiu Z."/>
            <person name="Liu S."/>
            <person name="Yang H."/>
        </authorList>
    </citation>
    <scope>NUCLEOTIDE SEQUENCE [LARGE SCALE GENOMIC DNA]</scope>
    <source>
        <strain evidence="1 2">TSB47</strain>
    </source>
</reference>
<dbReference type="RefSeq" id="WP_068769118.1">
    <property type="nucleotide sequence ID" value="NZ_CP109796.1"/>
</dbReference>
<dbReference type="EMBL" id="LRRQ01000040">
    <property type="protein sequence ID" value="OAM91127.1"/>
    <property type="molecule type" value="Genomic_DNA"/>
</dbReference>